<dbReference type="STRING" id="156994.SAMN04488028_101413"/>
<evidence type="ECO:0000256" key="3">
    <source>
        <dbReference type="ARBA" id="ARBA00009519"/>
    </source>
</evidence>
<dbReference type="GO" id="GO:0006974">
    <property type="term" value="P:DNA damage response"/>
    <property type="evidence" value="ECO:0007669"/>
    <property type="project" value="TreeGrafter"/>
</dbReference>
<evidence type="ECO:0000256" key="7">
    <source>
        <dbReference type="ARBA" id="ARBA00048809"/>
    </source>
</evidence>
<protein>
    <recommendedName>
        <fullName evidence="8">Damage-control phosphatase ARMT1-like metal-binding domain-containing protein</fullName>
    </recommendedName>
</protein>
<comment type="cofactor">
    <cofactor evidence="2">
        <name>Mn(2+)</name>
        <dbReference type="ChEBI" id="CHEBI:29035"/>
    </cofactor>
</comment>
<dbReference type="RefSeq" id="WP_073118975.1">
    <property type="nucleotide sequence ID" value="NZ_FRAA01000001.1"/>
</dbReference>
<dbReference type="InterPro" id="IPR002791">
    <property type="entry name" value="ARMT1-like_metal-bd"/>
</dbReference>
<evidence type="ECO:0000256" key="2">
    <source>
        <dbReference type="ARBA" id="ARBA00001936"/>
    </source>
</evidence>
<reference evidence="10" key="1">
    <citation type="submission" date="2016-11" db="EMBL/GenBank/DDBJ databases">
        <authorList>
            <person name="Varghese N."/>
            <person name="Submissions S."/>
        </authorList>
    </citation>
    <scope>NUCLEOTIDE SEQUENCE [LARGE SCALE GENOMIC DNA]</scope>
    <source>
        <strain evidence="10">DSM 26134</strain>
    </source>
</reference>
<dbReference type="Pfam" id="PF01937">
    <property type="entry name" value="ARMT1-like_dom"/>
    <property type="match status" value="1"/>
</dbReference>
<evidence type="ECO:0000313" key="10">
    <source>
        <dbReference type="Proteomes" id="UP000184474"/>
    </source>
</evidence>
<dbReference type="AlphaFoldDB" id="A0A1M6K1T0"/>
<evidence type="ECO:0000256" key="1">
    <source>
        <dbReference type="ARBA" id="ARBA00001326"/>
    </source>
</evidence>
<name>A0A1M6K1T0_REIAG</name>
<dbReference type="GO" id="GO:0016791">
    <property type="term" value="F:phosphatase activity"/>
    <property type="evidence" value="ECO:0007669"/>
    <property type="project" value="TreeGrafter"/>
</dbReference>
<dbReference type="PANTHER" id="PTHR12260:SF6">
    <property type="entry name" value="DAMAGE-CONTROL PHOSPHATASE ARMT1"/>
    <property type="match status" value="1"/>
</dbReference>
<comment type="similarity">
    <text evidence="3">Belongs to the damage-control phosphatase family. Sugar phosphate phosphatase III subfamily.</text>
</comment>
<dbReference type="SUPFAM" id="SSF111321">
    <property type="entry name" value="AF1104-like"/>
    <property type="match status" value="1"/>
</dbReference>
<dbReference type="Proteomes" id="UP000184474">
    <property type="component" value="Unassembled WGS sequence"/>
</dbReference>
<keyword evidence="5" id="KW-0378">Hydrolase</keyword>
<dbReference type="InterPro" id="IPR036075">
    <property type="entry name" value="ARMT-1-like_metal-bd_sf"/>
</dbReference>
<dbReference type="InterPro" id="IPR039763">
    <property type="entry name" value="ARMT1"/>
</dbReference>
<evidence type="ECO:0000256" key="6">
    <source>
        <dbReference type="ARBA" id="ARBA00023211"/>
    </source>
</evidence>
<keyword evidence="4" id="KW-0479">Metal-binding</keyword>
<evidence type="ECO:0000256" key="5">
    <source>
        <dbReference type="ARBA" id="ARBA00022801"/>
    </source>
</evidence>
<dbReference type="PANTHER" id="PTHR12260">
    <property type="entry name" value="DAMAGE-CONTROL PHOSPHATASE ARMT1"/>
    <property type="match status" value="1"/>
</dbReference>
<keyword evidence="10" id="KW-1185">Reference proteome</keyword>
<evidence type="ECO:0000313" key="9">
    <source>
        <dbReference type="EMBL" id="SHJ52919.1"/>
    </source>
</evidence>
<accession>A0A1M6K1T0</accession>
<proteinExistence type="inferred from homology"/>
<feature type="domain" description="Damage-control phosphatase ARMT1-like metal-binding" evidence="8">
    <location>
        <begin position="19"/>
        <end position="340"/>
    </location>
</feature>
<comment type="catalytic activity">
    <reaction evidence="1">
        <text>beta-D-fructose 1-phosphate + H2O = D-fructose + phosphate</text>
        <dbReference type="Rhea" id="RHEA:35603"/>
        <dbReference type="ChEBI" id="CHEBI:15377"/>
        <dbReference type="ChEBI" id="CHEBI:37721"/>
        <dbReference type="ChEBI" id="CHEBI:43474"/>
        <dbReference type="ChEBI" id="CHEBI:138881"/>
    </reaction>
</comment>
<keyword evidence="6" id="KW-0464">Manganese</keyword>
<evidence type="ECO:0000256" key="4">
    <source>
        <dbReference type="ARBA" id="ARBA00022723"/>
    </source>
</evidence>
<organism evidence="9 10">
    <name type="scientific">Reichenbachiella agariperforans</name>
    <dbReference type="NCBI Taxonomy" id="156994"/>
    <lineage>
        <taxon>Bacteria</taxon>
        <taxon>Pseudomonadati</taxon>
        <taxon>Bacteroidota</taxon>
        <taxon>Cytophagia</taxon>
        <taxon>Cytophagales</taxon>
        <taxon>Reichenbachiellaceae</taxon>
        <taxon>Reichenbachiella</taxon>
    </lineage>
</organism>
<gene>
    <name evidence="9" type="ORF">SAMN04488028_101413</name>
</gene>
<comment type="catalytic activity">
    <reaction evidence="7">
        <text>beta-D-fructose 6-phosphate = dihydroxyacetone + D-glyceraldehyde 3-phosphate</text>
        <dbReference type="Rhea" id="RHEA:28002"/>
        <dbReference type="ChEBI" id="CHEBI:16016"/>
        <dbReference type="ChEBI" id="CHEBI:57634"/>
        <dbReference type="ChEBI" id="CHEBI:59776"/>
    </reaction>
</comment>
<sequence>MLSDYPQIPIDPHTFAGMTFRVRYPKILNDVLASNLYPDTLSQRLEKLKTSLETLTITRIHEHNPLWETFYQQYEGQLLPSLPFFDAEVYLFAYILHLVDYDSLGIDPFSQIKAQDLNQNVAALAPNLLASQTWDTQDFVLHSLHGNKSDLSQLKSGSELDIKLLLDDRAALVHDCEAATHVDVVLDNAGMELFSDLLLVNHLVERYGHEVKLHFKSAPIFVSDVIREDIGALLDTLLENKAGAFAQSLQNKIDRQQIILQHHPIWTSPTHYTQLPEGLITPHALLLSKGDANYRRFFEDRVIPPTQPSAPLCSYLTHPTYCIRTLKSDIQTGLSASQSELLDLQEPDWKVSGKNAVIQMLH</sequence>
<dbReference type="EMBL" id="FRAA01000001">
    <property type="protein sequence ID" value="SHJ52919.1"/>
    <property type="molecule type" value="Genomic_DNA"/>
</dbReference>
<evidence type="ECO:0000259" key="8">
    <source>
        <dbReference type="Pfam" id="PF01937"/>
    </source>
</evidence>
<dbReference type="GO" id="GO:0046872">
    <property type="term" value="F:metal ion binding"/>
    <property type="evidence" value="ECO:0007669"/>
    <property type="project" value="UniProtKB-KW"/>
</dbReference>
<dbReference type="Gene3D" id="3.40.50.10880">
    <property type="entry name" value="Uncharacterised protein PF01937, DUF89, domain 3"/>
    <property type="match status" value="1"/>
</dbReference>